<dbReference type="EMBL" id="JADPRT010000001">
    <property type="protein sequence ID" value="MBF9066739.1"/>
    <property type="molecule type" value="Genomic_DNA"/>
</dbReference>
<sequence length="74" mass="8394">MSTTIPFRQGDFRQGDEVRVYRDGPLAAVETATVVRITEDGGVRLRFRTDGHEVTWRHSGIELATRTHSPHYIA</sequence>
<evidence type="ECO:0000313" key="1">
    <source>
        <dbReference type="EMBL" id="MBF9066739.1"/>
    </source>
</evidence>
<reference evidence="1" key="1">
    <citation type="submission" date="2020-11" db="EMBL/GenBank/DDBJ databases">
        <title>Isolation and identification of active actinomycetes.</title>
        <authorList>
            <person name="Yu B."/>
        </authorList>
    </citation>
    <scope>NUCLEOTIDE SEQUENCE</scope>
    <source>
        <strain evidence="1">NEAU-YB345</strain>
    </source>
</reference>
<protein>
    <recommendedName>
        <fullName evidence="3">DUF1918 domain-containing protein</fullName>
    </recommendedName>
</protein>
<accession>A0A931FDR0</accession>
<gene>
    <name evidence="1" type="ORF">I2501_01635</name>
</gene>
<evidence type="ECO:0008006" key="3">
    <source>
        <dbReference type="Google" id="ProtNLM"/>
    </source>
</evidence>
<organism evidence="1 2">
    <name type="scientific">Streptacidiphilus fuscans</name>
    <dbReference type="NCBI Taxonomy" id="2789292"/>
    <lineage>
        <taxon>Bacteria</taxon>
        <taxon>Bacillati</taxon>
        <taxon>Actinomycetota</taxon>
        <taxon>Actinomycetes</taxon>
        <taxon>Kitasatosporales</taxon>
        <taxon>Streptomycetaceae</taxon>
        <taxon>Streptacidiphilus</taxon>
    </lineage>
</organism>
<proteinExistence type="predicted"/>
<name>A0A931FDR0_9ACTN</name>
<dbReference type="RefSeq" id="WP_196191926.1">
    <property type="nucleotide sequence ID" value="NZ_JADPRT010000001.1"/>
</dbReference>
<keyword evidence="2" id="KW-1185">Reference proteome</keyword>
<dbReference type="AlphaFoldDB" id="A0A931FDR0"/>
<comment type="caution">
    <text evidence="1">The sequence shown here is derived from an EMBL/GenBank/DDBJ whole genome shotgun (WGS) entry which is preliminary data.</text>
</comment>
<dbReference type="Proteomes" id="UP000657385">
    <property type="component" value="Unassembled WGS sequence"/>
</dbReference>
<evidence type="ECO:0000313" key="2">
    <source>
        <dbReference type="Proteomes" id="UP000657385"/>
    </source>
</evidence>